<dbReference type="InterPro" id="IPR025326">
    <property type="entry name" value="DUF4232"/>
</dbReference>
<keyword evidence="5" id="KW-1185">Reference proteome</keyword>
<evidence type="ECO:0000256" key="1">
    <source>
        <dbReference type="SAM" id="MobiDB-lite"/>
    </source>
</evidence>
<evidence type="ECO:0000256" key="2">
    <source>
        <dbReference type="SAM" id="SignalP"/>
    </source>
</evidence>
<dbReference type="AlphaFoldDB" id="A0A3B0BZJ6"/>
<evidence type="ECO:0000259" key="3">
    <source>
        <dbReference type="Pfam" id="PF14016"/>
    </source>
</evidence>
<dbReference type="EMBL" id="RBAM01000001">
    <property type="protein sequence ID" value="RKN77594.1"/>
    <property type="molecule type" value="Genomic_DNA"/>
</dbReference>
<feature type="signal peptide" evidence="2">
    <location>
        <begin position="1"/>
        <end position="24"/>
    </location>
</feature>
<keyword evidence="2" id="KW-0732">Signal</keyword>
<feature type="region of interest" description="Disordered" evidence="1">
    <location>
        <begin position="29"/>
        <end position="88"/>
    </location>
</feature>
<dbReference type="RefSeq" id="WP_120753209.1">
    <property type="nucleotide sequence ID" value="NZ_RBAM01000001.1"/>
</dbReference>
<feature type="domain" description="DUF4232" evidence="3">
    <location>
        <begin position="89"/>
        <end position="215"/>
    </location>
</feature>
<dbReference type="PROSITE" id="PS51257">
    <property type="entry name" value="PROKAR_LIPOPROTEIN"/>
    <property type="match status" value="1"/>
</dbReference>
<dbReference type="Pfam" id="PF14016">
    <property type="entry name" value="DUF4232"/>
    <property type="match status" value="1"/>
</dbReference>
<evidence type="ECO:0000313" key="4">
    <source>
        <dbReference type="EMBL" id="RKN77594.1"/>
    </source>
</evidence>
<feature type="compositionally biased region" description="Gly residues" evidence="1">
    <location>
        <begin position="74"/>
        <end position="84"/>
    </location>
</feature>
<feature type="chain" id="PRO_5039346059" evidence="2">
    <location>
        <begin position="25"/>
        <end position="225"/>
    </location>
</feature>
<dbReference type="Proteomes" id="UP000270343">
    <property type="component" value="Unassembled WGS sequence"/>
</dbReference>
<gene>
    <name evidence="4" type="ORF">D7231_02495</name>
</gene>
<dbReference type="OrthoDB" id="3480105at2"/>
<name>A0A3B0BZJ6_9ACTN</name>
<feature type="region of interest" description="Disordered" evidence="1">
    <location>
        <begin position="198"/>
        <end position="225"/>
    </location>
</feature>
<accession>A0A3B0BZJ6</accession>
<sequence length="225" mass="21755">MSGNRRKAILVSAALVGGTLLMTACQDTDADAAKGSSSAPAADKPATSPGASTTGGNQGSGKDSAGKDSSGKGTAAGGGSGANGKVGKCRTDDLEITASDSTITGDTDGTVAVTLKNLGHDCAISGFAGVDLKTSAGSLSAKRTAEKSGQSILKSDKSVSFGITYPINNSGGSGVRITGLRVTPPNETKSVTLNWPGAATLPVTEDGGSPVKVGPIGSAGQGGAQ</sequence>
<reference evidence="4 5" key="1">
    <citation type="journal article" date="2015" name="Antonie Van Leeuwenhoek">
        <title>Streptomyces klenkii sp. nov., isolated from deep marine sediment.</title>
        <authorList>
            <person name="Veyisoglu A."/>
            <person name="Sahin N."/>
        </authorList>
    </citation>
    <scope>NUCLEOTIDE SEQUENCE [LARGE SCALE GENOMIC DNA]</scope>
    <source>
        <strain evidence="4 5">KCTC 29202</strain>
    </source>
</reference>
<proteinExistence type="predicted"/>
<protein>
    <submittedName>
        <fullName evidence="4">DUF4232 domain-containing protein</fullName>
    </submittedName>
</protein>
<evidence type="ECO:0000313" key="5">
    <source>
        <dbReference type="Proteomes" id="UP000270343"/>
    </source>
</evidence>
<comment type="caution">
    <text evidence="4">The sequence shown here is derived from an EMBL/GenBank/DDBJ whole genome shotgun (WGS) entry which is preliminary data.</text>
</comment>
<organism evidence="4 5">
    <name type="scientific">Streptomyces klenkii</name>
    <dbReference type="NCBI Taxonomy" id="1420899"/>
    <lineage>
        <taxon>Bacteria</taxon>
        <taxon>Bacillati</taxon>
        <taxon>Actinomycetota</taxon>
        <taxon>Actinomycetes</taxon>
        <taxon>Kitasatosporales</taxon>
        <taxon>Streptomycetaceae</taxon>
        <taxon>Streptomyces</taxon>
    </lineage>
</organism>